<name>A0A5J9WN92_9POAL</name>
<feature type="non-terminal residue" evidence="2">
    <location>
        <position position="1"/>
    </location>
</feature>
<sequence>MDTISPIADEWLRKPGPPFPPFLFLKPCTRPPPQPFPSPSPPLLHHLLLPNPNHGVARRSLPHRPRRRAPPCSGARRRSPPGPASVRCPAPPRPVGLHRFLPHRRREAVGCDDGIARDRGGGDGAAHGAPGRQRAGLLRALPGYLLPPHLSGSLMSSKDMTQYTFLVAVLIVLNREWERWLMLEAAQLDEDLLSSNDVLEFAMWILSFRKDQHFLDASFGEAIVVF</sequence>
<evidence type="ECO:0000256" key="1">
    <source>
        <dbReference type="SAM" id="MobiDB-lite"/>
    </source>
</evidence>
<feature type="compositionally biased region" description="Low complexity" evidence="1">
    <location>
        <begin position="43"/>
        <end position="53"/>
    </location>
</feature>
<feature type="compositionally biased region" description="Basic residues" evidence="1">
    <location>
        <begin position="56"/>
        <end position="79"/>
    </location>
</feature>
<dbReference type="Gramene" id="TVU49357">
    <property type="protein sequence ID" value="TVU49357"/>
    <property type="gene ID" value="EJB05_00665"/>
</dbReference>
<dbReference type="Proteomes" id="UP000324897">
    <property type="component" value="Chromosome 6"/>
</dbReference>
<accession>A0A5J9WN92</accession>
<proteinExistence type="predicted"/>
<comment type="caution">
    <text evidence="2">The sequence shown here is derived from an EMBL/GenBank/DDBJ whole genome shotgun (WGS) entry which is preliminary data.</text>
</comment>
<feature type="region of interest" description="Disordered" evidence="1">
    <location>
        <begin position="26"/>
        <end position="92"/>
    </location>
</feature>
<dbReference type="AlphaFoldDB" id="A0A5J9WN92"/>
<organism evidence="2 3">
    <name type="scientific">Eragrostis curvula</name>
    <name type="common">weeping love grass</name>
    <dbReference type="NCBI Taxonomy" id="38414"/>
    <lineage>
        <taxon>Eukaryota</taxon>
        <taxon>Viridiplantae</taxon>
        <taxon>Streptophyta</taxon>
        <taxon>Embryophyta</taxon>
        <taxon>Tracheophyta</taxon>
        <taxon>Spermatophyta</taxon>
        <taxon>Magnoliopsida</taxon>
        <taxon>Liliopsida</taxon>
        <taxon>Poales</taxon>
        <taxon>Poaceae</taxon>
        <taxon>PACMAD clade</taxon>
        <taxon>Chloridoideae</taxon>
        <taxon>Eragrostideae</taxon>
        <taxon>Eragrostidinae</taxon>
        <taxon>Eragrostis</taxon>
    </lineage>
</organism>
<keyword evidence="3" id="KW-1185">Reference proteome</keyword>
<gene>
    <name evidence="2" type="ORF">EJB05_00665</name>
</gene>
<evidence type="ECO:0000313" key="3">
    <source>
        <dbReference type="Proteomes" id="UP000324897"/>
    </source>
</evidence>
<protein>
    <submittedName>
        <fullName evidence="2">Uncharacterized protein</fullName>
    </submittedName>
</protein>
<feature type="compositionally biased region" description="Pro residues" evidence="1">
    <location>
        <begin position="29"/>
        <end position="42"/>
    </location>
</feature>
<dbReference type="EMBL" id="RWGY01000002">
    <property type="protein sequence ID" value="TVU49357.1"/>
    <property type="molecule type" value="Genomic_DNA"/>
</dbReference>
<evidence type="ECO:0000313" key="2">
    <source>
        <dbReference type="EMBL" id="TVU49357.1"/>
    </source>
</evidence>
<reference evidence="2 3" key="1">
    <citation type="journal article" date="2019" name="Sci. Rep.">
        <title>A high-quality genome of Eragrostis curvula grass provides insights into Poaceae evolution and supports new strategies to enhance forage quality.</title>
        <authorList>
            <person name="Carballo J."/>
            <person name="Santos B.A.C.M."/>
            <person name="Zappacosta D."/>
            <person name="Garbus I."/>
            <person name="Selva J.P."/>
            <person name="Gallo C.A."/>
            <person name="Diaz A."/>
            <person name="Albertini E."/>
            <person name="Caccamo M."/>
            <person name="Echenique V."/>
        </authorList>
    </citation>
    <scope>NUCLEOTIDE SEQUENCE [LARGE SCALE GENOMIC DNA]</scope>
    <source>
        <strain evidence="3">cv. Victoria</strain>
        <tissue evidence="2">Leaf</tissue>
    </source>
</reference>